<dbReference type="GO" id="GO:0016491">
    <property type="term" value="F:oxidoreductase activity"/>
    <property type="evidence" value="ECO:0007669"/>
    <property type="project" value="UniProtKB-KW"/>
</dbReference>
<keyword evidence="1 3" id="KW-0560">Oxidoreductase</keyword>
<dbReference type="PANTHER" id="PTHR43625:SF40">
    <property type="entry name" value="ALDO-KETO REDUCTASE YAKC [NADP(+)]"/>
    <property type="match status" value="1"/>
</dbReference>
<dbReference type="EC" id="1.1.1.-" evidence="3"/>
<feature type="domain" description="NADP-dependent oxidoreductase" evidence="2">
    <location>
        <begin position="15"/>
        <end position="313"/>
    </location>
</feature>
<dbReference type="CDD" id="cd19076">
    <property type="entry name" value="AKR_AKR13A_13D"/>
    <property type="match status" value="1"/>
</dbReference>
<comment type="caution">
    <text evidence="3">The sequence shown here is derived from an EMBL/GenBank/DDBJ whole genome shotgun (WGS) entry which is preliminary data.</text>
</comment>
<dbReference type="PROSITE" id="PS51257">
    <property type="entry name" value="PROKAR_LIPOPROTEIN"/>
    <property type="match status" value="1"/>
</dbReference>
<organism evidence="3 4">
    <name type="scientific">Rhodococcus jostii</name>
    <dbReference type="NCBI Taxonomy" id="132919"/>
    <lineage>
        <taxon>Bacteria</taxon>
        <taxon>Bacillati</taxon>
        <taxon>Actinomycetota</taxon>
        <taxon>Actinomycetes</taxon>
        <taxon>Mycobacteriales</taxon>
        <taxon>Nocardiaceae</taxon>
        <taxon>Rhodococcus</taxon>
    </lineage>
</organism>
<evidence type="ECO:0000259" key="2">
    <source>
        <dbReference type="Pfam" id="PF00248"/>
    </source>
</evidence>
<dbReference type="RefSeq" id="WP_317571521.1">
    <property type="nucleotide sequence ID" value="NZ_JAWLKA010000039.1"/>
</dbReference>
<dbReference type="PANTHER" id="PTHR43625">
    <property type="entry name" value="AFLATOXIN B1 ALDEHYDE REDUCTASE"/>
    <property type="match status" value="1"/>
</dbReference>
<evidence type="ECO:0000313" key="4">
    <source>
        <dbReference type="Proteomes" id="UP001185737"/>
    </source>
</evidence>
<reference evidence="3 4" key="1">
    <citation type="submission" date="2023-10" db="EMBL/GenBank/DDBJ databases">
        <title>Development of a sustainable strategy for remediation of hydrocarbon-contaminated territories based on the waste exchange concept.</title>
        <authorList>
            <person name="Krivoruchko A."/>
        </authorList>
    </citation>
    <scope>NUCLEOTIDE SEQUENCE [LARGE SCALE GENOMIC DNA]</scope>
    <source>
        <strain evidence="3 4">IEGM 60</strain>
    </source>
</reference>
<gene>
    <name evidence="3" type="ORF">R3Q59_39070</name>
</gene>
<dbReference type="Pfam" id="PF00248">
    <property type="entry name" value="Aldo_ket_red"/>
    <property type="match status" value="1"/>
</dbReference>
<keyword evidence="4" id="KW-1185">Reference proteome</keyword>
<accession>A0ABU4CT75</accession>
<evidence type="ECO:0000256" key="1">
    <source>
        <dbReference type="ARBA" id="ARBA00023002"/>
    </source>
</evidence>
<dbReference type="InterPro" id="IPR023210">
    <property type="entry name" value="NADP_OxRdtase_dom"/>
</dbReference>
<dbReference type="Gene3D" id="3.20.20.100">
    <property type="entry name" value="NADP-dependent oxidoreductase domain"/>
    <property type="match status" value="1"/>
</dbReference>
<dbReference type="InterPro" id="IPR050791">
    <property type="entry name" value="Aldo-Keto_reductase"/>
</dbReference>
<dbReference type="InterPro" id="IPR036812">
    <property type="entry name" value="NAD(P)_OxRdtase_dom_sf"/>
</dbReference>
<dbReference type="Proteomes" id="UP001185737">
    <property type="component" value="Unassembled WGS sequence"/>
</dbReference>
<dbReference type="EMBL" id="JAWLKA010000039">
    <property type="protein sequence ID" value="MDV6286487.1"/>
    <property type="molecule type" value="Genomic_DNA"/>
</dbReference>
<dbReference type="SUPFAM" id="SSF51430">
    <property type="entry name" value="NAD(P)-linked oxidoreductase"/>
    <property type="match status" value="1"/>
</dbReference>
<name>A0ABU4CT75_RHOJO</name>
<proteinExistence type="predicted"/>
<evidence type="ECO:0000313" key="3">
    <source>
        <dbReference type="EMBL" id="MDV6286487.1"/>
    </source>
</evidence>
<protein>
    <submittedName>
        <fullName evidence="3">Aldo/keto reductase</fullName>
        <ecNumber evidence="3">1.1.1.-</ecNumber>
    </submittedName>
</protein>
<sequence>MNLRKLGSQGLAVSPLGIGCMGMASETYGPADEKEAIATLHEAFDLGVRFIDTSDIYGPFRSEQIVGKALKGRRDKVVVGTKFGIVPADPSTPITEGHKMGVDGRPSYVRSACDASLQRLGVDHIDIYYQHRVDPDVPIEETVGALAELVHAGKIRHIGLSEASATIVERAHTVHPVSAVQAEYSLWSRDIEDHLLPTLRRLGIGVVAYSPLGRGFLSGRIRSLNDLAPDDYRRVNPRFMGENFQRNLDLLDELAAIAEEMDCTTAALALAWVLGRGADIAAIPGAETRVHLRENAAAAKITLTDQDLQRIEKAFPKDSVAGDRYPAEHMPFQG</sequence>